<reference evidence="14" key="2">
    <citation type="submission" date="2020-05" db="UniProtKB">
        <authorList>
            <consortium name="EnsemblMetazoa"/>
        </authorList>
    </citation>
    <scope>IDENTIFICATION</scope>
</reference>
<evidence type="ECO:0000313" key="13">
    <source>
        <dbReference type="EMBL" id="KFB43858.1"/>
    </source>
</evidence>
<dbReference type="PANTHER" id="PTHR11011">
    <property type="entry name" value="MALE STERILITY PROTEIN 2-RELATED"/>
    <property type="match status" value="1"/>
</dbReference>
<comment type="function">
    <text evidence="10">Catalyzes the reduction of fatty acyl-CoA to fatty alcohols.</text>
</comment>
<dbReference type="GO" id="GO:0005777">
    <property type="term" value="C:peroxisome"/>
    <property type="evidence" value="ECO:0007669"/>
    <property type="project" value="TreeGrafter"/>
</dbReference>
<keyword evidence="10" id="KW-0560">Oxidoreductase</keyword>
<keyword evidence="6 10" id="KW-1133">Transmembrane helix</keyword>
<dbReference type="FunFam" id="3.40.50.720:FF:000143">
    <property type="entry name" value="Fatty acyl-CoA reductase"/>
    <property type="match status" value="1"/>
</dbReference>
<dbReference type="VEuPathDB" id="VectorBase:ASIS014091"/>
<evidence type="ECO:0000256" key="10">
    <source>
        <dbReference type="RuleBase" id="RU363097"/>
    </source>
</evidence>
<keyword evidence="3 10" id="KW-0444">Lipid biosynthesis</keyword>
<dbReference type="GO" id="GO:0016020">
    <property type="term" value="C:membrane"/>
    <property type="evidence" value="ECO:0007669"/>
    <property type="project" value="UniProtKB-SubCell"/>
</dbReference>
<dbReference type="VEuPathDB" id="VectorBase:ASIC011708"/>
<evidence type="ECO:0000256" key="8">
    <source>
        <dbReference type="ARBA" id="ARBA00023136"/>
    </source>
</evidence>
<dbReference type="AlphaFoldDB" id="A0A084W0W4"/>
<reference evidence="13 15" key="1">
    <citation type="journal article" date="2014" name="BMC Genomics">
        <title>Genome sequence of Anopheles sinensis provides insight into genetics basis of mosquito competence for malaria parasites.</title>
        <authorList>
            <person name="Zhou D."/>
            <person name="Zhang D."/>
            <person name="Ding G."/>
            <person name="Shi L."/>
            <person name="Hou Q."/>
            <person name="Ye Y."/>
            <person name="Xu Y."/>
            <person name="Zhou H."/>
            <person name="Xiong C."/>
            <person name="Li S."/>
            <person name="Yu J."/>
            <person name="Hong S."/>
            <person name="Yu X."/>
            <person name="Zou P."/>
            <person name="Chen C."/>
            <person name="Chang X."/>
            <person name="Wang W."/>
            <person name="Lv Y."/>
            <person name="Sun Y."/>
            <person name="Ma L."/>
            <person name="Shen B."/>
            <person name="Zhu C."/>
        </authorList>
    </citation>
    <scope>NUCLEOTIDE SEQUENCE [LARGE SCALE GENOMIC DNA]</scope>
</reference>
<comment type="catalytic activity">
    <reaction evidence="9 10">
        <text>a long-chain fatty acyl-CoA + 2 NADPH + 2 H(+) = a long-chain primary fatty alcohol + 2 NADP(+) + CoA</text>
        <dbReference type="Rhea" id="RHEA:52716"/>
        <dbReference type="ChEBI" id="CHEBI:15378"/>
        <dbReference type="ChEBI" id="CHEBI:57287"/>
        <dbReference type="ChEBI" id="CHEBI:57783"/>
        <dbReference type="ChEBI" id="CHEBI:58349"/>
        <dbReference type="ChEBI" id="CHEBI:77396"/>
        <dbReference type="ChEBI" id="CHEBI:83139"/>
        <dbReference type="EC" id="1.2.1.84"/>
    </reaction>
</comment>
<accession>A0A084W0W4</accession>
<keyword evidence="4 10" id="KW-0812">Transmembrane</keyword>
<evidence type="ECO:0000256" key="3">
    <source>
        <dbReference type="ARBA" id="ARBA00022516"/>
    </source>
</evidence>
<dbReference type="Gene3D" id="3.40.50.720">
    <property type="entry name" value="NAD(P)-binding Rossmann-like Domain"/>
    <property type="match status" value="1"/>
</dbReference>
<keyword evidence="5 10" id="KW-0521">NADP</keyword>
<dbReference type="EMBL" id="KE525263">
    <property type="protein sequence ID" value="KFB43858.1"/>
    <property type="molecule type" value="Genomic_DNA"/>
</dbReference>
<dbReference type="InterPro" id="IPR026055">
    <property type="entry name" value="FAR"/>
</dbReference>
<protein>
    <recommendedName>
        <fullName evidence="10">Fatty acyl-CoA reductase</fullName>
        <ecNumber evidence="10">1.2.1.84</ecNumber>
    </recommendedName>
</protein>
<sequence length="511" mass="58528">MSLEEFQNNRSPVRDFYAGQTVFLTGGSGFLGKLFIEKLIKCGVREILLLLRSKKGVNPNERLQALLKKEVIFLNYAQQPELYHSKLRVVEGDVSKPGLAIGNDDLDYIRRNANIIIHSAADVRFDESLKEAVETNVRGTEHLLKIASNCEALKVFVHVSTAFSQCVYESVEERFYPANVDPLELIKMIENEPNQDDLQALAKKIIEPWPNTYAFTKSLAEEVVRRYRAKIPIAIVRPSIVTTTYTDPIAGWTDNFYGFNGVVTGAGTGVLRIFHIHDEYKANIIPADIVINGTLVAACYATNHPDEENVFNCTMDENYTTWGEVRNYCLPQQGVVAVKKSLWIPTYNTTRYYYVAAFLAIFYHLIPAVMFDLALRVRGQKPQILRLYRKVHHFADVLRFFTNNQFLFGTGRMRHVLDEMDIVDRYLFPCDMRAVVWSKFLVNHIRGCRVYLLGEPWETNDDALRIYRRRIWIHRCMLGLIYSGFVVAGLHILEAAGVPDLRTFLGCTQFT</sequence>
<feature type="domain" description="Fatty acyl-CoA reductase C-terminal" evidence="11">
    <location>
        <begin position="363"/>
        <end position="455"/>
    </location>
</feature>
<dbReference type="OMA" id="FSSWFWD"/>
<gene>
    <name evidence="13" type="ORF">ZHAS_00011708</name>
</gene>
<evidence type="ECO:0000259" key="11">
    <source>
        <dbReference type="Pfam" id="PF03015"/>
    </source>
</evidence>
<evidence type="ECO:0000256" key="2">
    <source>
        <dbReference type="ARBA" id="ARBA00005928"/>
    </source>
</evidence>
<evidence type="ECO:0000256" key="6">
    <source>
        <dbReference type="ARBA" id="ARBA00022989"/>
    </source>
</evidence>
<dbReference type="CDD" id="cd09071">
    <property type="entry name" value="FAR_C"/>
    <property type="match status" value="1"/>
</dbReference>
<evidence type="ECO:0000313" key="14">
    <source>
        <dbReference type="EnsemblMetazoa" id="ASIC011708-PA"/>
    </source>
</evidence>
<evidence type="ECO:0000256" key="1">
    <source>
        <dbReference type="ARBA" id="ARBA00004141"/>
    </source>
</evidence>
<dbReference type="PANTHER" id="PTHR11011:SF60">
    <property type="entry name" value="FATTY ACYL-COA REDUCTASE-RELATED"/>
    <property type="match status" value="1"/>
</dbReference>
<dbReference type="CDD" id="cd05236">
    <property type="entry name" value="FAR-N_SDR_e"/>
    <property type="match status" value="1"/>
</dbReference>
<dbReference type="InterPro" id="IPR013120">
    <property type="entry name" value="FAR_NAD-bd"/>
</dbReference>
<name>A0A084W0W4_ANOSI</name>
<comment type="subcellular location">
    <subcellularLocation>
        <location evidence="1">Membrane</location>
        <topology evidence="1">Multi-pass membrane protein</topology>
    </subcellularLocation>
</comment>
<dbReference type="Pfam" id="PF07993">
    <property type="entry name" value="NAD_binding_4"/>
    <property type="match status" value="1"/>
</dbReference>
<organism evidence="13">
    <name type="scientific">Anopheles sinensis</name>
    <name type="common">Mosquito</name>
    <dbReference type="NCBI Taxonomy" id="74873"/>
    <lineage>
        <taxon>Eukaryota</taxon>
        <taxon>Metazoa</taxon>
        <taxon>Ecdysozoa</taxon>
        <taxon>Arthropoda</taxon>
        <taxon>Hexapoda</taxon>
        <taxon>Insecta</taxon>
        <taxon>Pterygota</taxon>
        <taxon>Neoptera</taxon>
        <taxon>Endopterygota</taxon>
        <taxon>Diptera</taxon>
        <taxon>Nematocera</taxon>
        <taxon>Culicoidea</taxon>
        <taxon>Culicidae</taxon>
        <taxon>Anophelinae</taxon>
        <taxon>Anopheles</taxon>
    </lineage>
</organism>
<keyword evidence="15" id="KW-1185">Reference proteome</keyword>
<dbReference type="SUPFAM" id="SSF51735">
    <property type="entry name" value="NAD(P)-binding Rossmann-fold domains"/>
    <property type="match status" value="1"/>
</dbReference>
<comment type="similarity">
    <text evidence="2 10">Belongs to the fatty acyl-CoA reductase family.</text>
</comment>
<dbReference type="EnsemblMetazoa" id="ASIC011708-RA">
    <property type="protein sequence ID" value="ASIC011708-PA"/>
    <property type="gene ID" value="ASIC011708"/>
</dbReference>
<dbReference type="STRING" id="74873.A0A084W0W4"/>
<evidence type="ECO:0000313" key="15">
    <source>
        <dbReference type="Proteomes" id="UP000030765"/>
    </source>
</evidence>
<keyword evidence="7 10" id="KW-0443">Lipid metabolism</keyword>
<dbReference type="GO" id="GO:0035336">
    <property type="term" value="P:long-chain fatty-acyl-CoA metabolic process"/>
    <property type="evidence" value="ECO:0007669"/>
    <property type="project" value="TreeGrafter"/>
</dbReference>
<evidence type="ECO:0000256" key="9">
    <source>
        <dbReference type="ARBA" id="ARBA00052530"/>
    </source>
</evidence>
<dbReference type="GO" id="GO:0102965">
    <property type="term" value="F:alcohol-forming long-chain fatty acyl-CoA reductase activity"/>
    <property type="evidence" value="ECO:0007669"/>
    <property type="project" value="UniProtKB-EC"/>
</dbReference>
<feature type="domain" description="Thioester reductase (TE)" evidence="12">
    <location>
        <begin position="24"/>
        <end position="292"/>
    </location>
</feature>
<dbReference type="InterPro" id="IPR036291">
    <property type="entry name" value="NAD(P)-bd_dom_sf"/>
</dbReference>
<dbReference type="EMBL" id="ATLV01019161">
    <property type="status" value="NOT_ANNOTATED_CDS"/>
    <property type="molecule type" value="Genomic_DNA"/>
</dbReference>
<dbReference type="Proteomes" id="UP000030765">
    <property type="component" value="Unassembled WGS sequence"/>
</dbReference>
<dbReference type="EC" id="1.2.1.84" evidence="10"/>
<evidence type="ECO:0000259" key="12">
    <source>
        <dbReference type="Pfam" id="PF07993"/>
    </source>
</evidence>
<dbReference type="Pfam" id="PF03015">
    <property type="entry name" value="Sterile"/>
    <property type="match status" value="1"/>
</dbReference>
<dbReference type="OrthoDB" id="429813at2759"/>
<keyword evidence="8 10" id="KW-0472">Membrane</keyword>
<proteinExistence type="inferred from homology"/>
<evidence type="ECO:0000256" key="7">
    <source>
        <dbReference type="ARBA" id="ARBA00023098"/>
    </source>
</evidence>
<dbReference type="InterPro" id="IPR033640">
    <property type="entry name" value="FAR_C"/>
</dbReference>
<evidence type="ECO:0000256" key="4">
    <source>
        <dbReference type="ARBA" id="ARBA00022692"/>
    </source>
</evidence>
<feature type="transmembrane region" description="Helical" evidence="10">
    <location>
        <begin position="472"/>
        <end position="493"/>
    </location>
</feature>
<evidence type="ECO:0000256" key="5">
    <source>
        <dbReference type="ARBA" id="ARBA00022857"/>
    </source>
</evidence>
<dbReference type="GO" id="GO:0080019">
    <property type="term" value="F:alcohol-forming very long-chain fatty acyl-CoA reductase activity"/>
    <property type="evidence" value="ECO:0007669"/>
    <property type="project" value="InterPro"/>
</dbReference>
<feature type="transmembrane region" description="Helical" evidence="10">
    <location>
        <begin position="352"/>
        <end position="375"/>
    </location>
</feature>